<organism evidence="2 3">
    <name type="scientific">Filimonas zeae</name>
    <dbReference type="NCBI Taxonomy" id="1737353"/>
    <lineage>
        <taxon>Bacteria</taxon>
        <taxon>Pseudomonadati</taxon>
        <taxon>Bacteroidota</taxon>
        <taxon>Chitinophagia</taxon>
        <taxon>Chitinophagales</taxon>
        <taxon>Chitinophagaceae</taxon>
        <taxon>Filimonas</taxon>
    </lineage>
</organism>
<accession>A0A917MUZ0</accession>
<evidence type="ECO:0000313" key="3">
    <source>
        <dbReference type="Proteomes" id="UP000627292"/>
    </source>
</evidence>
<keyword evidence="1" id="KW-0472">Membrane</keyword>
<feature type="transmembrane region" description="Helical" evidence="1">
    <location>
        <begin position="60"/>
        <end position="81"/>
    </location>
</feature>
<reference evidence="2" key="2">
    <citation type="submission" date="2020-09" db="EMBL/GenBank/DDBJ databases">
        <authorList>
            <person name="Sun Q."/>
            <person name="Zhou Y."/>
        </authorList>
    </citation>
    <scope>NUCLEOTIDE SEQUENCE</scope>
    <source>
        <strain evidence="2">CGMCC 1.15290</strain>
    </source>
</reference>
<keyword evidence="3" id="KW-1185">Reference proteome</keyword>
<keyword evidence="1" id="KW-0812">Transmembrane</keyword>
<sequence length="104" mass="12144">MSRKKCNFITTGFFNNDTMIKTARSTDLAIALPENKRRTSSVEDVYSEVKNPTIRIHKRWVWLFVAVWLAMKCTLILCLFYKKENNKLSQQLQQQQTNTAISAK</sequence>
<dbReference type="EMBL" id="BMIB01000002">
    <property type="protein sequence ID" value="GGH65714.1"/>
    <property type="molecule type" value="Genomic_DNA"/>
</dbReference>
<comment type="caution">
    <text evidence="2">The sequence shown here is derived from an EMBL/GenBank/DDBJ whole genome shotgun (WGS) entry which is preliminary data.</text>
</comment>
<gene>
    <name evidence="2" type="ORF">GCM10011379_19140</name>
</gene>
<name>A0A917MUZ0_9BACT</name>
<proteinExistence type="predicted"/>
<reference evidence="2" key="1">
    <citation type="journal article" date="2014" name="Int. J. Syst. Evol. Microbiol.">
        <title>Complete genome sequence of Corynebacterium casei LMG S-19264T (=DSM 44701T), isolated from a smear-ripened cheese.</title>
        <authorList>
            <consortium name="US DOE Joint Genome Institute (JGI-PGF)"/>
            <person name="Walter F."/>
            <person name="Albersmeier A."/>
            <person name="Kalinowski J."/>
            <person name="Ruckert C."/>
        </authorList>
    </citation>
    <scope>NUCLEOTIDE SEQUENCE</scope>
    <source>
        <strain evidence="2">CGMCC 1.15290</strain>
    </source>
</reference>
<dbReference type="Proteomes" id="UP000627292">
    <property type="component" value="Unassembled WGS sequence"/>
</dbReference>
<dbReference type="AlphaFoldDB" id="A0A917MUZ0"/>
<evidence type="ECO:0000313" key="2">
    <source>
        <dbReference type="EMBL" id="GGH65714.1"/>
    </source>
</evidence>
<keyword evidence="1" id="KW-1133">Transmembrane helix</keyword>
<evidence type="ECO:0000256" key="1">
    <source>
        <dbReference type="SAM" id="Phobius"/>
    </source>
</evidence>
<protein>
    <submittedName>
        <fullName evidence="2">Uncharacterized protein</fullName>
    </submittedName>
</protein>